<name>A0AA38G131_TAXCH</name>
<dbReference type="AlphaFoldDB" id="A0AA38G131"/>
<feature type="transmembrane region" description="Helical" evidence="2">
    <location>
        <begin position="32"/>
        <end position="53"/>
    </location>
</feature>
<sequence>MSAHRAAYTGNAAAPEEHQMGGKERSKKSQIVSCRLVSLFLLSCTAFFFIFSVTVKREGQANNWKNKHYELGNTNDNIPEQKQFEGWRGNVKACNYSDGRWVQDAKIKARYSHKCKEIFKGWNCIANNKSNARDILQWRWQPWGCDLPRFDPVLFLEHFRDNSIGNNITLSICNFK</sequence>
<dbReference type="InterPro" id="IPR029962">
    <property type="entry name" value="TBL"/>
</dbReference>
<feature type="region of interest" description="Disordered" evidence="1">
    <location>
        <begin position="1"/>
        <end position="24"/>
    </location>
</feature>
<evidence type="ECO:0000313" key="5">
    <source>
        <dbReference type="Proteomes" id="UP000824469"/>
    </source>
</evidence>
<evidence type="ECO:0000256" key="1">
    <source>
        <dbReference type="SAM" id="MobiDB-lite"/>
    </source>
</evidence>
<evidence type="ECO:0000259" key="3">
    <source>
        <dbReference type="Pfam" id="PF14416"/>
    </source>
</evidence>
<organism evidence="4 5">
    <name type="scientific">Taxus chinensis</name>
    <name type="common">Chinese yew</name>
    <name type="synonym">Taxus wallichiana var. chinensis</name>
    <dbReference type="NCBI Taxonomy" id="29808"/>
    <lineage>
        <taxon>Eukaryota</taxon>
        <taxon>Viridiplantae</taxon>
        <taxon>Streptophyta</taxon>
        <taxon>Embryophyta</taxon>
        <taxon>Tracheophyta</taxon>
        <taxon>Spermatophyta</taxon>
        <taxon>Pinopsida</taxon>
        <taxon>Pinidae</taxon>
        <taxon>Conifers II</taxon>
        <taxon>Cupressales</taxon>
        <taxon>Taxaceae</taxon>
        <taxon>Taxus</taxon>
    </lineage>
</organism>
<dbReference type="Pfam" id="PF14416">
    <property type="entry name" value="PMR5N"/>
    <property type="match status" value="1"/>
</dbReference>
<comment type="caution">
    <text evidence="4">The sequence shown here is derived from an EMBL/GenBank/DDBJ whole genome shotgun (WGS) entry which is preliminary data.</text>
</comment>
<evidence type="ECO:0000256" key="2">
    <source>
        <dbReference type="SAM" id="Phobius"/>
    </source>
</evidence>
<feature type="compositionally biased region" description="Basic and acidic residues" evidence="1">
    <location>
        <begin position="15"/>
        <end position="24"/>
    </location>
</feature>
<keyword evidence="5" id="KW-1185">Reference proteome</keyword>
<gene>
    <name evidence="4" type="ORF">KI387_022796</name>
</gene>
<accession>A0AA38G131</accession>
<dbReference type="EMBL" id="JAHRHJ020000005">
    <property type="protein sequence ID" value="KAH9314169.1"/>
    <property type="molecule type" value="Genomic_DNA"/>
</dbReference>
<dbReference type="GO" id="GO:0016413">
    <property type="term" value="F:O-acetyltransferase activity"/>
    <property type="evidence" value="ECO:0007669"/>
    <property type="project" value="InterPro"/>
</dbReference>
<feature type="domain" description="Trichome birefringence-like N-terminal" evidence="3">
    <location>
        <begin position="93"/>
        <end position="146"/>
    </location>
</feature>
<keyword evidence="2" id="KW-1133">Transmembrane helix</keyword>
<protein>
    <recommendedName>
        <fullName evidence="3">Trichome birefringence-like N-terminal domain-containing protein</fullName>
    </recommendedName>
</protein>
<keyword evidence="2" id="KW-0812">Transmembrane</keyword>
<proteinExistence type="predicted"/>
<dbReference type="PANTHER" id="PTHR32285">
    <property type="entry name" value="PROTEIN TRICHOME BIREFRINGENCE-LIKE 9-RELATED"/>
    <property type="match status" value="1"/>
</dbReference>
<dbReference type="GO" id="GO:0005794">
    <property type="term" value="C:Golgi apparatus"/>
    <property type="evidence" value="ECO:0007669"/>
    <property type="project" value="TreeGrafter"/>
</dbReference>
<evidence type="ECO:0000313" key="4">
    <source>
        <dbReference type="EMBL" id="KAH9314169.1"/>
    </source>
</evidence>
<reference evidence="4 5" key="1">
    <citation type="journal article" date="2021" name="Nat. Plants">
        <title>The Taxus genome provides insights into paclitaxel biosynthesis.</title>
        <authorList>
            <person name="Xiong X."/>
            <person name="Gou J."/>
            <person name="Liao Q."/>
            <person name="Li Y."/>
            <person name="Zhou Q."/>
            <person name="Bi G."/>
            <person name="Li C."/>
            <person name="Du R."/>
            <person name="Wang X."/>
            <person name="Sun T."/>
            <person name="Guo L."/>
            <person name="Liang H."/>
            <person name="Lu P."/>
            <person name="Wu Y."/>
            <person name="Zhang Z."/>
            <person name="Ro D.K."/>
            <person name="Shang Y."/>
            <person name="Huang S."/>
            <person name="Yan J."/>
        </authorList>
    </citation>
    <scope>NUCLEOTIDE SEQUENCE [LARGE SCALE GENOMIC DNA]</scope>
    <source>
        <strain evidence="4">Ta-2019</strain>
    </source>
</reference>
<dbReference type="Proteomes" id="UP000824469">
    <property type="component" value="Unassembled WGS sequence"/>
</dbReference>
<dbReference type="InterPro" id="IPR025846">
    <property type="entry name" value="TBL_N"/>
</dbReference>
<keyword evidence="2" id="KW-0472">Membrane</keyword>
<dbReference type="PANTHER" id="PTHR32285:SF12">
    <property type="entry name" value="PROTEIN TRICHOME BIREFRINGENCE-LIKE 13"/>
    <property type="match status" value="1"/>
</dbReference>